<feature type="transmembrane region" description="Helical" evidence="1">
    <location>
        <begin position="26"/>
        <end position="55"/>
    </location>
</feature>
<keyword evidence="1" id="KW-1133">Transmembrane helix</keyword>
<comment type="caution">
    <text evidence="2">The sequence shown here is derived from an EMBL/GenBank/DDBJ whole genome shotgun (WGS) entry which is preliminary data.</text>
</comment>
<evidence type="ECO:0000313" key="3">
    <source>
        <dbReference type="Proteomes" id="UP000438914"/>
    </source>
</evidence>
<keyword evidence="1" id="KW-0812">Transmembrane</keyword>
<keyword evidence="1" id="KW-0472">Membrane</keyword>
<dbReference type="NCBIfam" id="TIGR01847">
    <property type="entry name" value="bacteriocin_sig"/>
    <property type="match status" value="1"/>
</dbReference>
<reference evidence="2 3" key="1">
    <citation type="submission" date="2019-08" db="EMBL/GenBank/DDBJ databases">
        <title>In-depth cultivation of the pig gut microbiome towards novel bacterial diversity and tailored functional studies.</title>
        <authorList>
            <person name="Wylensek D."/>
            <person name="Hitch T.C.A."/>
            <person name="Clavel T."/>
        </authorList>
    </citation>
    <scope>NUCLEOTIDE SEQUENCE [LARGE SCALE GENOMIC DNA]</scope>
    <source>
        <strain evidence="2 3">LKV-178-WT-2A</strain>
    </source>
</reference>
<sequence length="62" mass="6438">MHKIKFCTMEELNDEELKTIDGGFPWLAVLGYAAGGACGALVGAGVAAGCVYLAYKAVRSAK</sequence>
<accession>A0A7K0KEA9</accession>
<dbReference type="NCBIfam" id="TIGR03949">
    <property type="entry name" value="bact_IIb_cerein"/>
    <property type="match status" value="1"/>
</dbReference>
<dbReference type="EMBL" id="VUNG01000012">
    <property type="protein sequence ID" value="MST84277.1"/>
    <property type="molecule type" value="Genomic_DNA"/>
</dbReference>
<evidence type="ECO:0000313" key="2">
    <source>
        <dbReference type="EMBL" id="MST84277.1"/>
    </source>
</evidence>
<dbReference type="GO" id="GO:0042742">
    <property type="term" value="P:defense response to bacterium"/>
    <property type="evidence" value="ECO:0007669"/>
    <property type="project" value="InterPro"/>
</dbReference>
<organism evidence="2 3">
    <name type="scientific">Hallella mizrahii</name>
    <dbReference type="NCBI Taxonomy" id="2606637"/>
    <lineage>
        <taxon>Bacteria</taxon>
        <taxon>Pseudomonadati</taxon>
        <taxon>Bacteroidota</taxon>
        <taxon>Bacteroidia</taxon>
        <taxon>Bacteroidales</taxon>
        <taxon>Prevotellaceae</taxon>
        <taxon>Hallella</taxon>
    </lineage>
</organism>
<dbReference type="InterPro" id="IPR019493">
    <property type="entry name" value="Bacteriocin_IIb_lactacin-rel"/>
</dbReference>
<dbReference type="AlphaFoldDB" id="A0A7K0KEA9"/>
<dbReference type="InterPro" id="IPR010133">
    <property type="entry name" value="Bacteriocin_signal_seq"/>
</dbReference>
<proteinExistence type="predicted"/>
<name>A0A7K0KEA9_9BACT</name>
<protein>
    <submittedName>
        <fullName evidence="2">Class IIb bacteriocin, lactobin A/cerein 7B family</fullName>
    </submittedName>
</protein>
<evidence type="ECO:0000256" key="1">
    <source>
        <dbReference type="SAM" id="Phobius"/>
    </source>
</evidence>
<gene>
    <name evidence="2" type="ORF">FYJ73_06285</name>
</gene>
<keyword evidence="3" id="KW-1185">Reference proteome</keyword>
<dbReference type="InterPro" id="IPR023991">
    <property type="entry name" value="Bacteriocin_IIb_lactobn/cerein"/>
</dbReference>
<dbReference type="Pfam" id="PF10439">
    <property type="entry name" value="Bacteriocin_IIc"/>
    <property type="match status" value="1"/>
</dbReference>
<dbReference type="Proteomes" id="UP000438914">
    <property type="component" value="Unassembled WGS sequence"/>
</dbReference>